<dbReference type="Proteomes" id="UP000558089">
    <property type="component" value="Unassembled WGS sequence"/>
</dbReference>
<proteinExistence type="predicted"/>
<keyword evidence="1" id="KW-1133">Transmembrane helix</keyword>
<dbReference type="RefSeq" id="WP_176620392.1">
    <property type="nucleotide sequence ID" value="NZ_WYET01000004.1"/>
</dbReference>
<protein>
    <submittedName>
        <fullName evidence="2">DUF393 domain-containing protein</fullName>
    </submittedName>
</protein>
<evidence type="ECO:0000256" key="1">
    <source>
        <dbReference type="SAM" id="Phobius"/>
    </source>
</evidence>
<dbReference type="Pfam" id="PF04134">
    <property type="entry name" value="DCC1-like"/>
    <property type="match status" value="1"/>
</dbReference>
<sequence length="146" mass="17208">MLIWDGQCGFCKYWVIWLKQLTGKSVLYTPYQQIHQAIEEIPKNAFKKAVRLIDTNGKIYSGAGAAYKILEKTSTWSFLISWYKNNFLIRDFSDFFYRFVSNHRSALLTITKLLFGKNPTRLQHFWIIYLVLFLFAIILIVKLLPS</sequence>
<keyword evidence="1" id="KW-0812">Transmembrane</keyword>
<dbReference type="EMBL" id="WYET01000004">
    <property type="protein sequence ID" value="NVN18700.1"/>
    <property type="molecule type" value="Genomic_DNA"/>
</dbReference>
<evidence type="ECO:0000313" key="2">
    <source>
        <dbReference type="EMBL" id="NVN18700.1"/>
    </source>
</evidence>
<name>A0A850NIA0_9FLAO</name>
<keyword evidence="3" id="KW-1185">Reference proteome</keyword>
<accession>A0A850NIA0</accession>
<dbReference type="InterPro" id="IPR007263">
    <property type="entry name" value="DCC1-like"/>
</dbReference>
<evidence type="ECO:0000313" key="3">
    <source>
        <dbReference type="Proteomes" id="UP000558089"/>
    </source>
</evidence>
<dbReference type="AlphaFoldDB" id="A0A850NIA0"/>
<organism evidence="2 3">
    <name type="scientific">Flagellimonas chongwuensis</name>
    <dbReference type="NCBI Taxonomy" id="2697365"/>
    <lineage>
        <taxon>Bacteria</taxon>
        <taxon>Pseudomonadati</taxon>
        <taxon>Bacteroidota</taxon>
        <taxon>Flavobacteriia</taxon>
        <taxon>Flavobacteriales</taxon>
        <taxon>Flavobacteriaceae</taxon>
        <taxon>Flagellimonas</taxon>
    </lineage>
</organism>
<dbReference type="GO" id="GO:0015035">
    <property type="term" value="F:protein-disulfide reductase activity"/>
    <property type="evidence" value="ECO:0007669"/>
    <property type="project" value="InterPro"/>
</dbReference>
<keyword evidence="1" id="KW-0472">Membrane</keyword>
<comment type="caution">
    <text evidence="2">The sequence shown here is derived from an EMBL/GenBank/DDBJ whole genome shotgun (WGS) entry which is preliminary data.</text>
</comment>
<reference evidence="2 3" key="1">
    <citation type="submission" date="2020-01" db="EMBL/GenBank/DDBJ databases">
        <title>Draft Genome Analysis of Muricauda sp. HICW Isolated from coastal seawater of PR China.</title>
        <authorList>
            <person name="Chen M.-X."/>
        </authorList>
    </citation>
    <scope>NUCLEOTIDE SEQUENCE [LARGE SCALE GENOMIC DNA]</scope>
    <source>
        <strain evidence="2 3">HICW</strain>
    </source>
</reference>
<feature type="transmembrane region" description="Helical" evidence="1">
    <location>
        <begin position="125"/>
        <end position="144"/>
    </location>
</feature>
<gene>
    <name evidence="2" type="ORF">GUA46_10125</name>
</gene>